<dbReference type="RefSeq" id="WP_198062419.1">
    <property type="nucleotide sequence ID" value="NZ_CP065856.1"/>
</dbReference>
<evidence type="ECO:0000313" key="3">
    <source>
        <dbReference type="EMBL" id="QPV63632.1"/>
    </source>
</evidence>
<keyword evidence="4" id="KW-1185">Reference proteome</keyword>
<dbReference type="GO" id="GO:0016787">
    <property type="term" value="F:hydrolase activity"/>
    <property type="evidence" value="ECO:0007669"/>
    <property type="project" value="InterPro"/>
</dbReference>
<dbReference type="KEGG" id="hlt:I7X12_03090"/>
<dbReference type="PRINTS" id="PR01607">
    <property type="entry name" value="APYRASEFAMLY"/>
</dbReference>
<reference evidence="3 4" key="1">
    <citation type="submission" date="2020-12" db="EMBL/GenBank/DDBJ databases">
        <title>Halosimplex halophilum sp. nov. and Halosimplex salinum sp. nov., two new members of the genus Halosimplex.</title>
        <authorList>
            <person name="Cui H.L."/>
        </authorList>
    </citation>
    <scope>NUCLEOTIDE SEQUENCE [LARGE SCALE GENOMIC DNA]</scope>
    <source>
        <strain evidence="3 4">YGH94</strain>
    </source>
</reference>
<dbReference type="PANTHER" id="PTHR11575:SF24">
    <property type="entry name" value="5'-NUCLEOTIDASE"/>
    <property type="match status" value="1"/>
</dbReference>
<dbReference type="CDD" id="cd04486">
    <property type="entry name" value="YhcR_OBF_like"/>
    <property type="match status" value="1"/>
</dbReference>
<gene>
    <name evidence="3" type="ORF">I7X12_03090</name>
</gene>
<dbReference type="SUPFAM" id="SSF55816">
    <property type="entry name" value="5'-nucleotidase (syn. UDP-sugar hydrolase), C-terminal domain"/>
    <property type="match status" value="1"/>
</dbReference>
<dbReference type="GO" id="GO:0009166">
    <property type="term" value="P:nucleotide catabolic process"/>
    <property type="evidence" value="ECO:0007669"/>
    <property type="project" value="InterPro"/>
</dbReference>
<feature type="region of interest" description="Disordered" evidence="1">
    <location>
        <begin position="28"/>
        <end position="76"/>
    </location>
</feature>
<evidence type="ECO:0000256" key="1">
    <source>
        <dbReference type="SAM" id="MobiDB-lite"/>
    </source>
</evidence>
<dbReference type="SUPFAM" id="SSF56300">
    <property type="entry name" value="Metallo-dependent phosphatases"/>
    <property type="match status" value="1"/>
</dbReference>
<dbReference type="PROSITE" id="PS00018">
    <property type="entry name" value="EF_HAND_1"/>
    <property type="match status" value="1"/>
</dbReference>
<dbReference type="InterPro" id="IPR036907">
    <property type="entry name" value="5'-Nucleotdase_C_sf"/>
</dbReference>
<dbReference type="EMBL" id="CP065856">
    <property type="protein sequence ID" value="QPV63632.1"/>
    <property type="molecule type" value="Genomic_DNA"/>
</dbReference>
<organism evidence="3 4">
    <name type="scientific">Halosimplex litoreum</name>
    <dbReference type="NCBI Taxonomy" id="1198301"/>
    <lineage>
        <taxon>Archaea</taxon>
        <taxon>Methanobacteriati</taxon>
        <taxon>Methanobacteriota</taxon>
        <taxon>Stenosarchaea group</taxon>
        <taxon>Halobacteria</taxon>
        <taxon>Halobacteriales</taxon>
        <taxon>Haloarculaceae</taxon>
        <taxon>Halosimplex</taxon>
    </lineage>
</organism>
<dbReference type="InterPro" id="IPR029052">
    <property type="entry name" value="Metallo-depent_PP-like"/>
</dbReference>
<dbReference type="Proteomes" id="UP000595001">
    <property type="component" value="Chromosome"/>
</dbReference>
<dbReference type="InterPro" id="IPR018247">
    <property type="entry name" value="EF_Hand_1_Ca_BS"/>
</dbReference>
<dbReference type="PANTHER" id="PTHR11575">
    <property type="entry name" value="5'-NUCLEOTIDASE-RELATED"/>
    <property type="match status" value="1"/>
</dbReference>
<feature type="compositionally biased region" description="Polar residues" evidence="1">
    <location>
        <begin position="39"/>
        <end position="53"/>
    </location>
</feature>
<accession>A0A7T3FZR6</accession>
<dbReference type="InterPro" id="IPR008334">
    <property type="entry name" value="5'-Nucleotdase_C"/>
</dbReference>
<dbReference type="Pfam" id="PF02872">
    <property type="entry name" value="5_nucleotid_C"/>
    <property type="match status" value="1"/>
</dbReference>
<name>A0A7T3FZR6_9EURY</name>
<proteinExistence type="predicted"/>
<dbReference type="OrthoDB" id="21342at2157"/>
<feature type="domain" description="5'-Nucleotidase C-terminal" evidence="2">
    <location>
        <begin position="533"/>
        <end position="695"/>
    </location>
</feature>
<dbReference type="InterPro" id="IPR006179">
    <property type="entry name" value="5_nucleotidase/apyrase"/>
</dbReference>
<dbReference type="Gene3D" id="3.60.21.10">
    <property type="match status" value="1"/>
</dbReference>
<protein>
    <submittedName>
        <fullName evidence="3">5'-nucleotidase C-terminal domain-containing protein</fullName>
    </submittedName>
</protein>
<dbReference type="Gene3D" id="3.90.780.10">
    <property type="entry name" value="5'-Nucleotidase, C-terminal domain"/>
    <property type="match status" value="1"/>
</dbReference>
<sequence length="907" mass="94644">MRRTLVVLLVTASAMLAGATPALAVTAPDADESGADVATTASDSLANQSSDAPQVSIREIQEPPNESTDVSPYAGETVTTSGVVTAVRDDGDGYYIQNGTGAYSGVYVYTGGSVSVSVGDRVEITAPITEYYGLTEVQASGAVSATVTGTTAVPEPVTLATGNASREAYEGVLVEVTDATTTSPPDSDGEWSVDDGSGTLAIDDVQTGTDTVPARADEQFESIVGPLSYTFGAYKIQPKAVESAATGTTVTVLAYTDIGSEAAGDGTMGRFISLVNDRRAAVGGPVAVVGNGDEISPHALRGRVSPGWEPPIRALNIIDPAAEAVQNHELDYDESAETGDFSIFEAASNGSAFPWVNANVRSASQELPGTENHTVVQRGDQRIGIVSVADGAIDSKAGNVLSRNGYAVENYTAAAQREASYLKTEANVDVVVALAPIGNELARDLANDTQYVDAIVTGDRDGSFEPEVVGGAVVTHPPGGAQGVAELKLTVRNGSVTPVGGQTYDVTDDLSRNSTWAQYIDGVRAEYGLDAVIAQTEIPLSTAVDPYTDETAMGNAIAEGVRNYTDADVALTNSGGIRGSATYGPNITASHIRSTLSFGNQVVTMNVTGQELYAILESQMFVYQNDGGPSIGLQSSGTTFEWVPHNETDIPDTALDEGFGRLEDVHVDGEPLDRDATYTLATNSYIGTGASDYPMSESMWTHEYNATMAQAVIEWLDETGTVEREMVDPVVQGNMRMVDRIVDTSDVTTADGTVTVTAQAPSATVDVTDEFYLRNASAGRVNATGVSYDGSTLTVTFDRSDWEATVDSGTAQVYGEYYDSEYTAQLRDVTGGAKEYSVLNVEATVDSNATVPPGAVYSPGTAAAEFDDNDRDGRISITELSDAANAYAAGDLSIADLATVADAFAAS</sequence>
<dbReference type="GeneID" id="60587445"/>
<dbReference type="AlphaFoldDB" id="A0A7T3FZR6"/>
<evidence type="ECO:0000259" key="2">
    <source>
        <dbReference type="Pfam" id="PF02872"/>
    </source>
</evidence>
<evidence type="ECO:0000313" key="4">
    <source>
        <dbReference type="Proteomes" id="UP000595001"/>
    </source>
</evidence>